<dbReference type="Proteomes" id="UP001596220">
    <property type="component" value="Unassembled WGS sequence"/>
</dbReference>
<feature type="domain" description="VanZ-like" evidence="2">
    <location>
        <begin position="53"/>
        <end position="171"/>
    </location>
</feature>
<dbReference type="Pfam" id="PF04892">
    <property type="entry name" value="VanZ"/>
    <property type="match status" value="1"/>
</dbReference>
<keyword evidence="1" id="KW-0472">Membrane</keyword>
<dbReference type="PANTHER" id="PTHR36834:SF1">
    <property type="entry name" value="INTEGRAL MEMBRANE PROTEIN"/>
    <property type="match status" value="1"/>
</dbReference>
<reference evidence="4" key="1">
    <citation type="journal article" date="2019" name="Int. J. Syst. Evol. Microbiol.">
        <title>The Global Catalogue of Microorganisms (GCM) 10K type strain sequencing project: providing services to taxonomists for standard genome sequencing and annotation.</title>
        <authorList>
            <consortium name="The Broad Institute Genomics Platform"/>
            <consortium name="The Broad Institute Genome Sequencing Center for Infectious Disease"/>
            <person name="Wu L."/>
            <person name="Ma J."/>
        </authorList>
    </citation>
    <scope>NUCLEOTIDE SEQUENCE [LARGE SCALE GENOMIC DNA]</scope>
    <source>
        <strain evidence="4">CGMCC 4.7246</strain>
    </source>
</reference>
<accession>A0ABW1PDM5</accession>
<keyword evidence="1" id="KW-0812">Transmembrane</keyword>
<comment type="caution">
    <text evidence="3">The sequence shown here is derived from an EMBL/GenBank/DDBJ whole genome shotgun (WGS) entry which is preliminary data.</text>
</comment>
<dbReference type="RefSeq" id="WP_380641185.1">
    <property type="nucleotide sequence ID" value="NZ_JBHSQO010000048.1"/>
</dbReference>
<evidence type="ECO:0000313" key="3">
    <source>
        <dbReference type="EMBL" id="MFC6093715.1"/>
    </source>
</evidence>
<keyword evidence="4" id="KW-1185">Reference proteome</keyword>
<feature type="transmembrane region" description="Helical" evidence="1">
    <location>
        <begin position="45"/>
        <end position="66"/>
    </location>
</feature>
<name>A0ABW1PDM5_9PSEU</name>
<protein>
    <submittedName>
        <fullName evidence="3">VanZ family protein</fullName>
    </submittedName>
</protein>
<dbReference type="EMBL" id="JBHSQO010000048">
    <property type="protein sequence ID" value="MFC6093715.1"/>
    <property type="molecule type" value="Genomic_DNA"/>
</dbReference>
<gene>
    <name evidence="3" type="ORF">ACFP3R_30965</name>
</gene>
<organism evidence="3 4">
    <name type="scientific">Saccharothrix lopnurensis</name>
    <dbReference type="NCBI Taxonomy" id="1670621"/>
    <lineage>
        <taxon>Bacteria</taxon>
        <taxon>Bacillati</taxon>
        <taxon>Actinomycetota</taxon>
        <taxon>Actinomycetes</taxon>
        <taxon>Pseudonocardiales</taxon>
        <taxon>Pseudonocardiaceae</taxon>
        <taxon>Saccharothrix</taxon>
    </lineage>
</organism>
<feature type="transmembrane region" description="Helical" evidence="1">
    <location>
        <begin position="123"/>
        <end position="144"/>
    </location>
</feature>
<dbReference type="PANTHER" id="PTHR36834">
    <property type="entry name" value="MEMBRANE PROTEIN-RELATED"/>
    <property type="match status" value="1"/>
</dbReference>
<evidence type="ECO:0000259" key="2">
    <source>
        <dbReference type="Pfam" id="PF04892"/>
    </source>
</evidence>
<keyword evidence="1" id="KW-1133">Transmembrane helix</keyword>
<sequence length="187" mass="19461">MWDNVGYAGVGIESWHVLVPLLAVWCAVLVARAARGRPGWTGTHLVTRVVVALYVAGVAHFTLFPIDVQRGPGEPGLPWYSQVNPVPLLTADAPSFVLNVAVLVPFGVLLPLVAARAVGVGRVAAMSLAFSGAIEVAQLLVYVLAGSGRSVDVNDLVANTLGGVLGYLLVRSLPVLHRTALPGSSLA</sequence>
<dbReference type="InterPro" id="IPR053150">
    <property type="entry name" value="Teicoplanin_resist-assoc"/>
</dbReference>
<feature type="transmembrane region" description="Helical" evidence="1">
    <location>
        <begin position="15"/>
        <end position="33"/>
    </location>
</feature>
<proteinExistence type="predicted"/>
<dbReference type="InterPro" id="IPR006976">
    <property type="entry name" value="VanZ-like"/>
</dbReference>
<evidence type="ECO:0000256" key="1">
    <source>
        <dbReference type="SAM" id="Phobius"/>
    </source>
</evidence>
<evidence type="ECO:0000313" key="4">
    <source>
        <dbReference type="Proteomes" id="UP001596220"/>
    </source>
</evidence>
<feature type="transmembrane region" description="Helical" evidence="1">
    <location>
        <begin position="96"/>
        <end position="114"/>
    </location>
</feature>